<evidence type="ECO:0000256" key="6">
    <source>
        <dbReference type="SAM" id="Phobius"/>
    </source>
</evidence>
<dbReference type="SUPFAM" id="SSF103473">
    <property type="entry name" value="MFS general substrate transporter"/>
    <property type="match status" value="1"/>
</dbReference>
<feature type="transmembrane region" description="Helical" evidence="6">
    <location>
        <begin position="12"/>
        <end position="36"/>
    </location>
</feature>
<feature type="domain" description="Major facilitator superfamily (MFS) profile" evidence="7">
    <location>
        <begin position="212"/>
        <end position="404"/>
    </location>
</feature>
<dbReference type="PANTHER" id="PTHR23513:SF6">
    <property type="entry name" value="MAJOR FACILITATOR SUPERFAMILY ASSOCIATED DOMAIN-CONTAINING PROTEIN"/>
    <property type="match status" value="1"/>
</dbReference>
<dbReference type="PANTHER" id="PTHR23513">
    <property type="entry name" value="INTEGRAL MEMBRANE EFFLUX PROTEIN-RELATED"/>
    <property type="match status" value="1"/>
</dbReference>
<dbReference type="InterPro" id="IPR036259">
    <property type="entry name" value="MFS_trans_sf"/>
</dbReference>
<gene>
    <name evidence="8" type="ORF">SAMN05216223_10991</name>
</gene>
<evidence type="ECO:0000256" key="5">
    <source>
        <dbReference type="ARBA" id="ARBA00023136"/>
    </source>
</evidence>
<proteinExistence type="predicted"/>
<evidence type="ECO:0000256" key="2">
    <source>
        <dbReference type="ARBA" id="ARBA00022475"/>
    </source>
</evidence>
<feature type="transmembrane region" description="Helical" evidence="6">
    <location>
        <begin position="218"/>
        <end position="238"/>
    </location>
</feature>
<feature type="transmembrane region" description="Helical" evidence="6">
    <location>
        <begin position="75"/>
        <end position="94"/>
    </location>
</feature>
<dbReference type="Proteomes" id="UP000236754">
    <property type="component" value="Unassembled WGS sequence"/>
</dbReference>
<feature type="transmembrane region" description="Helical" evidence="6">
    <location>
        <begin position="250"/>
        <end position="269"/>
    </location>
</feature>
<keyword evidence="9" id="KW-1185">Reference proteome</keyword>
<dbReference type="InterPro" id="IPR011701">
    <property type="entry name" value="MFS"/>
</dbReference>
<accession>A0A1H6CJR8</accession>
<name>A0A1H6CJR8_9ACTN</name>
<evidence type="ECO:0000313" key="8">
    <source>
        <dbReference type="EMBL" id="SEG73224.1"/>
    </source>
</evidence>
<feature type="transmembrane region" description="Helical" evidence="6">
    <location>
        <begin position="305"/>
        <end position="326"/>
    </location>
</feature>
<evidence type="ECO:0000259" key="7">
    <source>
        <dbReference type="PROSITE" id="PS50850"/>
    </source>
</evidence>
<reference evidence="8 9" key="1">
    <citation type="submission" date="2016-10" db="EMBL/GenBank/DDBJ databases">
        <authorList>
            <person name="de Groot N.N."/>
        </authorList>
    </citation>
    <scope>NUCLEOTIDE SEQUENCE [LARGE SCALE GENOMIC DNA]</scope>
    <source>
        <strain evidence="8 9">CGMCC 4.2023</strain>
    </source>
</reference>
<dbReference type="GO" id="GO:0022857">
    <property type="term" value="F:transmembrane transporter activity"/>
    <property type="evidence" value="ECO:0007669"/>
    <property type="project" value="InterPro"/>
</dbReference>
<evidence type="ECO:0000313" key="9">
    <source>
        <dbReference type="Proteomes" id="UP000236754"/>
    </source>
</evidence>
<keyword evidence="5 6" id="KW-0472">Membrane</keyword>
<dbReference type="InterPro" id="IPR020846">
    <property type="entry name" value="MFS_dom"/>
</dbReference>
<evidence type="ECO:0000256" key="1">
    <source>
        <dbReference type="ARBA" id="ARBA00004651"/>
    </source>
</evidence>
<feature type="transmembrane region" description="Helical" evidence="6">
    <location>
        <begin position="366"/>
        <end position="385"/>
    </location>
</feature>
<dbReference type="GO" id="GO:0005886">
    <property type="term" value="C:plasma membrane"/>
    <property type="evidence" value="ECO:0007669"/>
    <property type="project" value="UniProtKB-SubCell"/>
</dbReference>
<dbReference type="Pfam" id="PF07690">
    <property type="entry name" value="MFS_1"/>
    <property type="match status" value="1"/>
</dbReference>
<keyword evidence="3 6" id="KW-0812">Transmembrane</keyword>
<dbReference type="RefSeq" id="WP_103887600.1">
    <property type="nucleotide sequence ID" value="NZ_FNVU01000009.1"/>
</dbReference>
<protein>
    <submittedName>
        <fullName evidence="8">Major Facilitator Superfamily protein</fullName>
    </submittedName>
</protein>
<dbReference type="Gene3D" id="1.20.1250.20">
    <property type="entry name" value="MFS general substrate transporter like domains"/>
    <property type="match status" value="1"/>
</dbReference>
<evidence type="ECO:0000256" key="3">
    <source>
        <dbReference type="ARBA" id="ARBA00022692"/>
    </source>
</evidence>
<evidence type="ECO:0000256" key="4">
    <source>
        <dbReference type="ARBA" id="ARBA00022989"/>
    </source>
</evidence>
<comment type="subcellular location">
    <subcellularLocation>
        <location evidence="1">Cell membrane</location>
        <topology evidence="1">Multi-pass membrane protein</topology>
    </subcellularLocation>
</comment>
<dbReference type="EMBL" id="FNVU01000009">
    <property type="protein sequence ID" value="SEG73224.1"/>
    <property type="molecule type" value="Genomic_DNA"/>
</dbReference>
<dbReference type="PROSITE" id="PS50850">
    <property type="entry name" value="MFS"/>
    <property type="match status" value="1"/>
</dbReference>
<dbReference type="OrthoDB" id="3460055at2"/>
<dbReference type="AlphaFoldDB" id="A0A1H6CJR8"/>
<keyword evidence="4 6" id="KW-1133">Transmembrane helix</keyword>
<sequence>MTTDRPERRNAVAYLVGLGLSLLGDNAMSLVAGIWIKTLTGSSAAAALASVCVYAPVLLGPLGGAIADRYRLKPLLTGINLTAAAVVLAMVLVRSRDDVWLIYAAMFGYGCAMTLTGPAESALFARIFTPETRERLNGASLALQEAGRLVAPLAGAGLFALAGGGAVAALDAGTFAVAAGATALVRYAQPRPARRPFDWRADLTSGLRRLGRIRELRLAVVLSGTAIGMSGVAVAAQYSLVAALHRPPGFLGVLSALLGAGSVAGGLLAGPMIRRVGERRLILLGVLDLALGSGLRATGALVPALLGSVVLGFALPWCLVATITLTQRLVPLESQGRASAAVGLLLFAPQPLTQAAGAGLVTAVDYRLVFVLVAVVPLAVAAAALRPVHRTGPAAGGQPGPGSV</sequence>
<keyword evidence="2" id="KW-1003">Cell membrane</keyword>
<organism evidence="8 9">
    <name type="scientific">Actinacidiphila yanglinensis</name>
    <dbReference type="NCBI Taxonomy" id="310779"/>
    <lineage>
        <taxon>Bacteria</taxon>
        <taxon>Bacillati</taxon>
        <taxon>Actinomycetota</taxon>
        <taxon>Actinomycetes</taxon>
        <taxon>Kitasatosporales</taxon>
        <taxon>Streptomycetaceae</taxon>
        <taxon>Actinacidiphila</taxon>
    </lineage>
</organism>
<feature type="transmembrane region" description="Helical" evidence="6">
    <location>
        <begin position="338"/>
        <end position="360"/>
    </location>
</feature>
<dbReference type="CDD" id="cd06173">
    <property type="entry name" value="MFS_MefA_like"/>
    <property type="match status" value="1"/>
</dbReference>
<feature type="transmembrane region" description="Helical" evidence="6">
    <location>
        <begin position="100"/>
        <end position="125"/>
    </location>
</feature>
<feature type="transmembrane region" description="Helical" evidence="6">
    <location>
        <begin position="42"/>
        <end position="63"/>
    </location>
</feature>